<evidence type="ECO:0000259" key="7">
    <source>
        <dbReference type="Pfam" id="PF08544"/>
    </source>
</evidence>
<evidence type="ECO:0000256" key="5">
    <source>
        <dbReference type="ARBA" id="ARBA00038121"/>
    </source>
</evidence>
<dbReference type="InterPro" id="IPR036554">
    <property type="entry name" value="GHMP_kinase_C_sf"/>
</dbReference>
<gene>
    <name evidence="8" type="ORF">GGQ61_002276</name>
</gene>
<dbReference type="SUPFAM" id="SSF55060">
    <property type="entry name" value="GHMP Kinase, C-terminal domain"/>
    <property type="match status" value="1"/>
</dbReference>
<keyword evidence="3 8" id="KW-0418">Kinase</keyword>
<evidence type="ECO:0000256" key="4">
    <source>
        <dbReference type="ARBA" id="ARBA00022840"/>
    </source>
</evidence>
<organism evidence="8 9">
    <name type="scientific">Phenylobacterium haematophilum</name>
    <dbReference type="NCBI Taxonomy" id="98513"/>
    <lineage>
        <taxon>Bacteria</taxon>
        <taxon>Pseudomonadati</taxon>
        <taxon>Pseudomonadota</taxon>
        <taxon>Alphaproteobacteria</taxon>
        <taxon>Caulobacterales</taxon>
        <taxon>Caulobacteraceae</taxon>
        <taxon>Phenylobacterium</taxon>
    </lineage>
</organism>
<dbReference type="InterPro" id="IPR013750">
    <property type="entry name" value="GHMP_kinase_C_dom"/>
</dbReference>
<dbReference type="PANTHER" id="PTHR32463">
    <property type="entry name" value="L-FUCOSE KINASE"/>
    <property type="match status" value="1"/>
</dbReference>
<dbReference type="RefSeq" id="WP_183772628.1">
    <property type="nucleotide sequence ID" value="NZ_JACIDK010000003.1"/>
</dbReference>
<dbReference type="PIRSF" id="PIRSF036406">
    <property type="entry name" value="Hept_kin"/>
    <property type="match status" value="1"/>
</dbReference>
<accession>A0A839ZZH1</accession>
<dbReference type="Pfam" id="PF00288">
    <property type="entry name" value="GHMP_kinases_N"/>
    <property type="match status" value="1"/>
</dbReference>
<evidence type="ECO:0000256" key="1">
    <source>
        <dbReference type="ARBA" id="ARBA00022679"/>
    </source>
</evidence>
<dbReference type="PANTHER" id="PTHR32463:SF0">
    <property type="entry name" value="L-FUCOSE KINASE"/>
    <property type="match status" value="1"/>
</dbReference>
<proteinExistence type="inferred from homology"/>
<evidence type="ECO:0000256" key="2">
    <source>
        <dbReference type="ARBA" id="ARBA00022741"/>
    </source>
</evidence>
<dbReference type="InterPro" id="IPR006204">
    <property type="entry name" value="GHMP_kinase_N_dom"/>
</dbReference>
<feature type="domain" description="GHMP kinase N-terminal" evidence="6">
    <location>
        <begin position="82"/>
        <end position="171"/>
    </location>
</feature>
<sequence>MRHELVRARAPLRLGFGGGSTDVSPYCDEHGGVVLNAAIDLFAHVTVQARDDDQVRLVAADRDQTWQASAIAPLPTDEPLRLLKGVYNRFMADHAGGRALPLTLVSYADCPPGSGLGSSSALVVAMVEAMRRFMGLSMDAHAVATLAFDIERRELGLAGGAQDQYAAAYGGLNLMRFFDAARVEVESVAVPDKVMKELEASLVLYFTGVSRESAAIIEEQTANMRSHAPKSIESLHAIKASAFEMRDALVAGDLPRFGALLDSGWSLKKQTAHNMSSPMIDSVYEAAKSFGVFGGKVSGAGGGGFMMFLVDPTRREGLKRLLGGFGGVAQAARFTATGAESWDVR</sequence>
<dbReference type="AlphaFoldDB" id="A0A839ZZH1"/>
<evidence type="ECO:0000259" key="6">
    <source>
        <dbReference type="Pfam" id="PF00288"/>
    </source>
</evidence>
<dbReference type="Pfam" id="PF08544">
    <property type="entry name" value="GHMP_kinases_C"/>
    <property type="match status" value="1"/>
</dbReference>
<evidence type="ECO:0000313" key="8">
    <source>
        <dbReference type="EMBL" id="MBB3891548.1"/>
    </source>
</evidence>
<dbReference type="InterPro" id="IPR020568">
    <property type="entry name" value="Ribosomal_Su5_D2-typ_SF"/>
</dbReference>
<feature type="domain" description="GHMP kinase C-terminal" evidence="7">
    <location>
        <begin position="245"/>
        <end position="317"/>
    </location>
</feature>
<keyword evidence="4" id="KW-0067">ATP-binding</keyword>
<dbReference type="GO" id="GO:0005524">
    <property type="term" value="F:ATP binding"/>
    <property type="evidence" value="ECO:0007669"/>
    <property type="project" value="UniProtKB-KW"/>
</dbReference>
<dbReference type="EC" id="2.7.1.168" evidence="8"/>
<dbReference type="Gene3D" id="3.30.230.120">
    <property type="match status" value="1"/>
</dbReference>
<keyword evidence="2" id="KW-0547">Nucleotide-binding</keyword>
<reference evidence="8 9" key="1">
    <citation type="submission" date="2020-08" db="EMBL/GenBank/DDBJ databases">
        <title>Genomic Encyclopedia of Type Strains, Phase IV (KMG-IV): sequencing the most valuable type-strain genomes for metagenomic binning, comparative biology and taxonomic classification.</title>
        <authorList>
            <person name="Goeker M."/>
        </authorList>
    </citation>
    <scope>NUCLEOTIDE SEQUENCE [LARGE SCALE GENOMIC DNA]</scope>
    <source>
        <strain evidence="8 9">DSM 21793</strain>
    </source>
</reference>
<dbReference type="InterPro" id="IPR001174">
    <property type="entry name" value="HddA/FKP"/>
</dbReference>
<dbReference type="InterPro" id="IPR014606">
    <property type="entry name" value="Heptose_7-P_kinase"/>
</dbReference>
<evidence type="ECO:0000256" key="3">
    <source>
        <dbReference type="ARBA" id="ARBA00022777"/>
    </source>
</evidence>
<dbReference type="GO" id="GO:0050201">
    <property type="term" value="F:fucokinase activity"/>
    <property type="evidence" value="ECO:0007669"/>
    <property type="project" value="TreeGrafter"/>
</dbReference>
<comment type="caution">
    <text evidence="8">The sequence shown here is derived from an EMBL/GenBank/DDBJ whole genome shotgun (WGS) entry which is preliminary data.</text>
</comment>
<comment type="similarity">
    <text evidence="5">Belongs to the GHMP kinase family.</text>
</comment>
<keyword evidence="1 8" id="KW-0808">Transferase</keyword>
<dbReference type="PRINTS" id="PR00960">
    <property type="entry name" value="LMBPPROTEIN"/>
</dbReference>
<evidence type="ECO:0000313" key="9">
    <source>
        <dbReference type="Proteomes" id="UP000530564"/>
    </source>
</evidence>
<keyword evidence="9" id="KW-1185">Reference proteome</keyword>
<dbReference type="InterPro" id="IPR052203">
    <property type="entry name" value="GHMP_Kinase-Related"/>
</dbReference>
<dbReference type="EMBL" id="JACIDK010000003">
    <property type="protein sequence ID" value="MBB3891548.1"/>
    <property type="molecule type" value="Genomic_DNA"/>
</dbReference>
<dbReference type="Proteomes" id="UP000530564">
    <property type="component" value="Unassembled WGS sequence"/>
</dbReference>
<dbReference type="SUPFAM" id="SSF54211">
    <property type="entry name" value="Ribosomal protein S5 domain 2-like"/>
    <property type="match status" value="1"/>
</dbReference>
<dbReference type="GO" id="GO:0042352">
    <property type="term" value="P:GDP-L-fucose salvage"/>
    <property type="evidence" value="ECO:0007669"/>
    <property type="project" value="TreeGrafter"/>
</dbReference>
<protein>
    <submittedName>
        <fullName evidence="8">D-glycero-alpha-D-manno-heptose-7-phosphate kinase</fullName>
        <ecNumber evidence="8">2.7.1.168</ecNumber>
    </submittedName>
</protein>
<name>A0A839ZZH1_9CAUL</name>